<dbReference type="InterPro" id="IPR027266">
    <property type="entry name" value="TrmE/GcvT-like"/>
</dbReference>
<dbReference type="AlphaFoldDB" id="A0A7X1FAS4"/>
<evidence type="ECO:0000259" key="2">
    <source>
        <dbReference type="Pfam" id="PF01571"/>
    </source>
</evidence>
<evidence type="ECO:0000313" key="3">
    <source>
        <dbReference type="EMBL" id="MBC2653548.1"/>
    </source>
</evidence>
<feature type="binding site" evidence="1">
    <location>
        <position position="217"/>
    </location>
    <ligand>
        <name>substrate</name>
    </ligand>
</feature>
<dbReference type="EMBL" id="JACLAU010000055">
    <property type="protein sequence ID" value="MBC2653548.1"/>
    <property type="molecule type" value="Genomic_DNA"/>
</dbReference>
<dbReference type="RefSeq" id="WP_185684921.1">
    <property type="nucleotide sequence ID" value="NZ_JACLAU010000055.1"/>
</dbReference>
<keyword evidence="4" id="KW-1185">Reference proteome</keyword>
<sequence length="469" mass="52315">MEINVTASLEHKLKAQTNIVEFLRNQQVGPNVYPGVPAEYTNWRDEQRAWAETAILFNQSFHMVDLLVTGPGAFDMLAYLAPNSFKGFVPDRAKQFAPVTPEGYVIGDVILFYLAENTFELVGRAPTIEWVEYWASTGQWDVHVERDERTAARPLDQQGYRRNYRFQLQGPNAMAVLERAMGQTPPDLRFFHMTTVGIAGAQVRALRHGMAGQPGYELFGPWQDYDTVRNALIAAGQDFGLKLSGGRTYSSNTLESGWIPSPLPAVYTGEGTRAFREWLPANAYAGMCSVGGSFVSDNIEDYYLTPWDLGYGIMVKFDHDFVGREALEAMKDRPHRRKVTLALDNEDIVRVMSSMLQTGDKAKFLEFPSAVYAMHPYDAVLKDGKPVGLSTWIGYTVNAGRFLALAMVDESVAEPGTEVSLLWGEPDGGTSKPTVERHVQTEIKAIVSPVPYSEVARDSYADGWRTKHS</sequence>
<organism evidence="3 4">
    <name type="scientific">Novosphingobium aerophilum</name>
    <dbReference type="NCBI Taxonomy" id="2839843"/>
    <lineage>
        <taxon>Bacteria</taxon>
        <taxon>Pseudomonadati</taxon>
        <taxon>Pseudomonadota</taxon>
        <taxon>Alphaproteobacteria</taxon>
        <taxon>Sphingomonadales</taxon>
        <taxon>Sphingomonadaceae</taxon>
        <taxon>Novosphingobium</taxon>
    </lineage>
</organism>
<dbReference type="Gene3D" id="3.30.1360.120">
    <property type="entry name" value="Probable tRNA modification gtpase trme, domain 1"/>
    <property type="match status" value="1"/>
</dbReference>
<gene>
    <name evidence="3" type="ORF">H7F49_17850</name>
</gene>
<dbReference type="SUPFAM" id="SSF101790">
    <property type="entry name" value="Aminomethyltransferase beta-barrel domain"/>
    <property type="match status" value="1"/>
</dbReference>
<evidence type="ECO:0000256" key="1">
    <source>
        <dbReference type="PIRSR" id="PIRSR006487-1"/>
    </source>
</evidence>
<proteinExistence type="predicted"/>
<dbReference type="GO" id="GO:0016740">
    <property type="term" value="F:transferase activity"/>
    <property type="evidence" value="ECO:0007669"/>
    <property type="project" value="UniProtKB-KW"/>
</dbReference>
<dbReference type="InterPro" id="IPR006222">
    <property type="entry name" value="GCVT_N"/>
</dbReference>
<dbReference type="InterPro" id="IPR028896">
    <property type="entry name" value="GcvT/YgfZ/DmdA"/>
</dbReference>
<accession>A0A7X1FAS4</accession>
<feature type="domain" description="GCVT N-terminal" evidence="2">
    <location>
        <begin position="30"/>
        <end position="259"/>
    </location>
</feature>
<name>A0A7X1FAS4_9SPHN</name>
<dbReference type="Pfam" id="PF01571">
    <property type="entry name" value="GCV_T"/>
    <property type="match status" value="1"/>
</dbReference>
<dbReference type="Proteomes" id="UP000520156">
    <property type="component" value="Unassembled WGS sequence"/>
</dbReference>
<dbReference type="PANTHER" id="PTHR43757:SF2">
    <property type="entry name" value="AMINOMETHYLTRANSFERASE, MITOCHONDRIAL"/>
    <property type="match status" value="1"/>
</dbReference>
<dbReference type="InterPro" id="IPR029043">
    <property type="entry name" value="GcvT/YgfZ_C"/>
</dbReference>
<dbReference type="SUPFAM" id="SSF103025">
    <property type="entry name" value="Folate-binding domain"/>
    <property type="match status" value="1"/>
</dbReference>
<protein>
    <submittedName>
        <fullName evidence="3">Aminomethyl transferase family protein</fullName>
    </submittedName>
</protein>
<dbReference type="NCBIfam" id="NF047633">
    <property type="entry name" value="SyrngDmethDesA"/>
    <property type="match status" value="1"/>
</dbReference>
<keyword evidence="3" id="KW-0808">Transferase</keyword>
<evidence type="ECO:0000313" key="4">
    <source>
        <dbReference type="Proteomes" id="UP000520156"/>
    </source>
</evidence>
<dbReference type="PANTHER" id="PTHR43757">
    <property type="entry name" value="AMINOMETHYLTRANSFERASE"/>
    <property type="match status" value="1"/>
</dbReference>
<reference evidence="3 4" key="1">
    <citation type="submission" date="2020-08" db="EMBL/GenBank/DDBJ databases">
        <title>The genome sequence of Novosphingobium flavum 4Y4.</title>
        <authorList>
            <person name="Liu Y."/>
        </authorList>
    </citation>
    <scope>NUCLEOTIDE SEQUENCE [LARGE SCALE GENOMIC DNA]</scope>
    <source>
        <strain evidence="3 4">4Y4</strain>
    </source>
</reference>
<comment type="caution">
    <text evidence="3">The sequence shown here is derived from an EMBL/GenBank/DDBJ whole genome shotgun (WGS) entry which is preliminary data.</text>
</comment>